<evidence type="ECO:0000256" key="8">
    <source>
        <dbReference type="ARBA" id="ARBA00022917"/>
    </source>
</evidence>
<name>A0A7X9E6A9_UNCKA</name>
<accession>A0A7X9E6A9</accession>
<dbReference type="EC" id="6.1.1.7" evidence="2"/>
<evidence type="ECO:0000256" key="2">
    <source>
        <dbReference type="ARBA" id="ARBA00013168"/>
    </source>
</evidence>
<dbReference type="GO" id="GO:0000049">
    <property type="term" value="F:tRNA binding"/>
    <property type="evidence" value="ECO:0007669"/>
    <property type="project" value="UniProtKB-KW"/>
</dbReference>
<sequence>MTTKELKEKYIKFFQSKGHAVIPSASLIPENDPTVLFTTAGMQPLVPYLLGEKHPSGSRLVDVQKCMRTGDIEEVGDNVHLTFFEMLGNWSLGDYWKKESITWSFEFLTKELRIPIGKLAVSCFAGDENASKDVETAEVWKSLGIPEGRIYFLSRKDNWWGPVGNIGPCGPDTEVFYWTGEDKPSDLTTSDNKEGWVEIWNNVFMQYEKTSSGKYAPLKQKNVDTGMGVERTTAILNGKDNVFNVNELNLITDEVKKVSTKEDERSLRIVVDHLRASTFILGDQRCIAPSNVDQGYVLRRLIRRAIRHGKMLGITKPFLVGLSRIVVDEYSSDYPELKENQNFIEKYLGLEEEKFTKTLNEGQKESFKKIKMLLDLNEKVKVSGFDVLKAAKISFDLYQSSGYPLEMFLEDLKDKKGLDKETSDKICKDVGRLISSHQSISRAGSEKRFKGGLSDQSDTNIKYHTATHLLNMALRKVLGDHVRQIGSNITKERLRFDFPNPVKLTEDQVKEVEKIVNDIVDRKIPVGCIILPKEEAIKKGVTYLQGEQYPDQVKVYFVGNDLDSAESKELCGGPHVSNTRDLDHIEVFKQDKIGEGKMRVYARFK</sequence>
<evidence type="ECO:0000313" key="12">
    <source>
        <dbReference type="Proteomes" id="UP000590542"/>
    </source>
</evidence>
<dbReference type="SUPFAM" id="SSF55681">
    <property type="entry name" value="Class II aaRS and biotin synthetases"/>
    <property type="match status" value="1"/>
</dbReference>
<dbReference type="Gene3D" id="3.30.980.10">
    <property type="entry name" value="Threonyl-trna Synthetase, Chain A, domain 2"/>
    <property type="match status" value="1"/>
</dbReference>
<dbReference type="SUPFAM" id="SSF55186">
    <property type="entry name" value="ThrRS/AlaRS common domain"/>
    <property type="match status" value="1"/>
</dbReference>
<keyword evidence="8" id="KW-0648">Protein biosynthesis</keyword>
<dbReference type="Gene3D" id="3.30.930.10">
    <property type="entry name" value="Bira Bifunctional Protein, Domain 2"/>
    <property type="match status" value="1"/>
</dbReference>
<dbReference type="InterPro" id="IPR045864">
    <property type="entry name" value="aa-tRNA-synth_II/BPL/LPL"/>
</dbReference>
<evidence type="ECO:0000256" key="3">
    <source>
        <dbReference type="ARBA" id="ARBA00022555"/>
    </source>
</evidence>
<dbReference type="InterPro" id="IPR018162">
    <property type="entry name" value="Ala-tRNA-ligase_IIc_anticod-bd"/>
</dbReference>
<evidence type="ECO:0000256" key="7">
    <source>
        <dbReference type="ARBA" id="ARBA00022884"/>
    </source>
</evidence>
<dbReference type="AlphaFoldDB" id="A0A7X9E6A9"/>
<dbReference type="InterPro" id="IPR018164">
    <property type="entry name" value="Ala-tRNA-synth_IIc_N"/>
</dbReference>
<dbReference type="PANTHER" id="PTHR11777:SF9">
    <property type="entry name" value="ALANINE--TRNA LIGASE, CYTOPLASMIC"/>
    <property type="match status" value="1"/>
</dbReference>
<dbReference type="SUPFAM" id="SSF101353">
    <property type="entry name" value="Putative anticodon-binding domain of alanyl-tRNA synthetase (AlaRS)"/>
    <property type="match status" value="1"/>
</dbReference>
<dbReference type="EMBL" id="JAAZNV010000005">
    <property type="protein sequence ID" value="NMB91290.1"/>
    <property type="molecule type" value="Genomic_DNA"/>
</dbReference>
<keyword evidence="5" id="KW-0547">Nucleotide-binding</keyword>
<dbReference type="PROSITE" id="PS50860">
    <property type="entry name" value="AA_TRNA_LIGASE_II_ALA"/>
    <property type="match status" value="1"/>
</dbReference>
<dbReference type="PRINTS" id="PR00980">
    <property type="entry name" value="TRNASYNTHALA"/>
</dbReference>
<dbReference type="GO" id="GO:0002161">
    <property type="term" value="F:aminoacyl-tRNA deacylase activity"/>
    <property type="evidence" value="ECO:0007669"/>
    <property type="project" value="TreeGrafter"/>
</dbReference>
<keyword evidence="4 11" id="KW-0436">Ligase</keyword>
<dbReference type="InterPro" id="IPR012947">
    <property type="entry name" value="tRNA_SAD"/>
</dbReference>
<dbReference type="Pfam" id="PF07973">
    <property type="entry name" value="tRNA_SAD"/>
    <property type="match status" value="1"/>
</dbReference>
<dbReference type="Pfam" id="PF01411">
    <property type="entry name" value="tRNA-synt_2c"/>
    <property type="match status" value="1"/>
</dbReference>
<dbReference type="InterPro" id="IPR018163">
    <property type="entry name" value="Thr/Ala-tRNA-synth_IIc_edit"/>
</dbReference>
<evidence type="ECO:0000256" key="5">
    <source>
        <dbReference type="ARBA" id="ARBA00022741"/>
    </source>
</evidence>
<keyword evidence="7" id="KW-0694">RNA-binding</keyword>
<evidence type="ECO:0000259" key="10">
    <source>
        <dbReference type="PROSITE" id="PS50860"/>
    </source>
</evidence>
<dbReference type="PANTHER" id="PTHR11777">
    <property type="entry name" value="ALANYL-TRNA SYNTHETASE"/>
    <property type="match status" value="1"/>
</dbReference>
<dbReference type="GO" id="GO:0004813">
    <property type="term" value="F:alanine-tRNA ligase activity"/>
    <property type="evidence" value="ECO:0007669"/>
    <property type="project" value="UniProtKB-EC"/>
</dbReference>
<gene>
    <name evidence="11" type="ORF">GYA37_00405</name>
</gene>
<dbReference type="InterPro" id="IPR018165">
    <property type="entry name" value="Ala-tRNA-synth_IIc_core"/>
</dbReference>
<dbReference type="Proteomes" id="UP000590542">
    <property type="component" value="Unassembled WGS sequence"/>
</dbReference>
<comment type="similarity">
    <text evidence="1">Belongs to the class-II aminoacyl-tRNA synthetase family.</text>
</comment>
<dbReference type="GO" id="GO:0005524">
    <property type="term" value="F:ATP binding"/>
    <property type="evidence" value="ECO:0007669"/>
    <property type="project" value="UniProtKB-KW"/>
</dbReference>
<keyword evidence="6" id="KW-0067">ATP-binding</keyword>
<evidence type="ECO:0000313" key="11">
    <source>
        <dbReference type="EMBL" id="NMB91290.1"/>
    </source>
</evidence>
<evidence type="ECO:0000256" key="6">
    <source>
        <dbReference type="ARBA" id="ARBA00022840"/>
    </source>
</evidence>
<dbReference type="Gene3D" id="3.30.54.20">
    <property type="match status" value="1"/>
</dbReference>
<reference evidence="11 12" key="1">
    <citation type="journal article" date="2020" name="Biotechnol. Biofuels">
        <title>New insights from the biogas microbiome by comprehensive genome-resolved metagenomics of nearly 1600 species originating from multiple anaerobic digesters.</title>
        <authorList>
            <person name="Campanaro S."/>
            <person name="Treu L."/>
            <person name="Rodriguez-R L.M."/>
            <person name="Kovalovszki A."/>
            <person name="Ziels R.M."/>
            <person name="Maus I."/>
            <person name="Zhu X."/>
            <person name="Kougias P.G."/>
            <person name="Basile A."/>
            <person name="Luo G."/>
            <person name="Schluter A."/>
            <person name="Konstantinidis K.T."/>
            <person name="Angelidaki I."/>
        </authorList>
    </citation>
    <scope>NUCLEOTIDE SEQUENCE [LARGE SCALE GENOMIC DNA]</scope>
    <source>
        <strain evidence="11">AS27yjCOA_202</strain>
    </source>
</reference>
<dbReference type="CDD" id="cd00673">
    <property type="entry name" value="AlaRS_core"/>
    <property type="match status" value="1"/>
</dbReference>
<evidence type="ECO:0000256" key="9">
    <source>
        <dbReference type="ARBA" id="ARBA00023146"/>
    </source>
</evidence>
<feature type="domain" description="Alanyl-transfer RNA synthetases family profile" evidence="10">
    <location>
        <begin position="1"/>
        <end position="605"/>
    </location>
</feature>
<organism evidence="11 12">
    <name type="scientific">candidate division WWE3 bacterium</name>
    <dbReference type="NCBI Taxonomy" id="2053526"/>
    <lineage>
        <taxon>Bacteria</taxon>
        <taxon>Katanobacteria</taxon>
    </lineage>
</organism>
<dbReference type="InterPro" id="IPR002318">
    <property type="entry name" value="Ala-tRNA-lgiase_IIc"/>
</dbReference>
<dbReference type="SMART" id="SM00863">
    <property type="entry name" value="tRNA_SAD"/>
    <property type="match status" value="1"/>
</dbReference>
<dbReference type="GO" id="GO:0006419">
    <property type="term" value="P:alanyl-tRNA aminoacylation"/>
    <property type="evidence" value="ECO:0007669"/>
    <property type="project" value="InterPro"/>
</dbReference>
<dbReference type="NCBIfam" id="NF002436">
    <property type="entry name" value="PRK01584.1"/>
    <property type="match status" value="1"/>
</dbReference>
<proteinExistence type="inferred from homology"/>
<keyword evidence="3" id="KW-0820">tRNA-binding</keyword>
<dbReference type="InterPro" id="IPR050058">
    <property type="entry name" value="Ala-tRNA_ligase"/>
</dbReference>
<dbReference type="GO" id="GO:0005829">
    <property type="term" value="C:cytosol"/>
    <property type="evidence" value="ECO:0007669"/>
    <property type="project" value="TreeGrafter"/>
</dbReference>
<comment type="caution">
    <text evidence="11">The sequence shown here is derived from an EMBL/GenBank/DDBJ whole genome shotgun (WGS) entry which is preliminary data.</text>
</comment>
<keyword evidence="9" id="KW-0030">Aminoacyl-tRNA synthetase</keyword>
<evidence type="ECO:0000256" key="1">
    <source>
        <dbReference type="ARBA" id="ARBA00008226"/>
    </source>
</evidence>
<dbReference type="FunFam" id="3.30.980.10:FF:000004">
    <property type="entry name" value="Alanine--tRNA ligase, cytoplasmic"/>
    <property type="match status" value="1"/>
</dbReference>
<protein>
    <recommendedName>
        <fullName evidence="2">alanine--tRNA ligase</fullName>
        <ecNumber evidence="2">6.1.1.7</ecNumber>
    </recommendedName>
</protein>
<evidence type="ECO:0000256" key="4">
    <source>
        <dbReference type="ARBA" id="ARBA00022598"/>
    </source>
</evidence>